<reference evidence="10" key="2">
    <citation type="submission" date="2017-05" db="UniProtKB">
        <authorList>
            <consortium name="EnsemblMetazoa"/>
        </authorList>
    </citation>
    <scope>IDENTIFICATION</scope>
</reference>
<organism evidence="10">
    <name type="scientific">Amphimedon queenslandica</name>
    <name type="common">Sponge</name>
    <dbReference type="NCBI Taxonomy" id="400682"/>
    <lineage>
        <taxon>Eukaryota</taxon>
        <taxon>Metazoa</taxon>
        <taxon>Porifera</taxon>
        <taxon>Demospongiae</taxon>
        <taxon>Heteroscleromorpha</taxon>
        <taxon>Haplosclerida</taxon>
        <taxon>Niphatidae</taxon>
        <taxon>Amphimedon</taxon>
    </lineage>
</organism>
<evidence type="ECO:0000256" key="6">
    <source>
        <dbReference type="PROSITE-ProRule" id="PRU00221"/>
    </source>
</evidence>
<dbReference type="eggNOG" id="KOG0303">
    <property type="taxonomic scope" value="Eukaryota"/>
</dbReference>
<dbReference type="InParanoid" id="A0A1X7VTU8"/>
<feature type="compositionally biased region" description="Basic and acidic residues" evidence="8">
    <location>
        <begin position="451"/>
        <end position="465"/>
    </location>
</feature>
<gene>
    <name evidence="10" type="primary">100632269</name>
</gene>
<dbReference type="FunFam" id="2.130.10.10:FF:000502">
    <property type="entry name" value="Coronin"/>
    <property type="match status" value="1"/>
</dbReference>
<dbReference type="InterPro" id="IPR019775">
    <property type="entry name" value="WD40_repeat_CS"/>
</dbReference>
<accession>A0A1X7VTU8</accession>
<keyword evidence="5" id="KW-0009">Actin-binding</keyword>
<dbReference type="SMART" id="SM01166">
    <property type="entry name" value="DUF1899"/>
    <property type="match status" value="1"/>
</dbReference>
<dbReference type="Proteomes" id="UP000007879">
    <property type="component" value="Unassembled WGS sequence"/>
</dbReference>
<dbReference type="PANTHER" id="PTHR10856:SF0">
    <property type="entry name" value="CORONIN"/>
    <property type="match status" value="1"/>
</dbReference>
<dbReference type="SMART" id="SM01167">
    <property type="entry name" value="DUF1900"/>
    <property type="match status" value="1"/>
</dbReference>
<keyword evidence="3 7" id="KW-0677">Repeat</keyword>
<evidence type="ECO:0000256" key="4">
    <source>
        <dbReference type="ARBA" id="ARBA00023054"/>
    </source>
</evidence>
<dbReference type="GO" id="GO:0007015">
    <property type="term" value="P:actin filament organization"/>
    <property type="evidence" value="ECO:0007669"/>
    <property type="project" value="TreeGrafter"/>
</dbReference>
<dbReference type="Pfam" id="PF00400">
    <property type="entry name" value="WD40"/>
    <property type="match status" value="3"/>
</dbReference>
<dbReference type="EnsemblMetazoa" id="Aqu2.1.43522_001">
    <property type="protein sequence ID" value="Aqu2.1.43522_001"/>
    <property type="gene ID" value="Aqu2.1.43522"/>
</dbReference>
<dbReference type="InterPro" id="IPR001680">
    <property type="entry name" value="WD40_rpt"/>
</dbReference>
<dbReference type="Pfam" id="PF16300">
    <property type="entry name" value="WD40_4"/>
    <property type="match status" value="1"/>
</dbReference>
<name>A0A1X7VTU8_AMPQE</name>
<dbReference type="PROSITE" id="PS50294">
    <property type="entry name" value="WD_REPEATS_REGION"/>
    <property type="match status" value="2"/>
</dbReference>
<dbReference type="InterPro" id="IPR015048">
    <property type="entry name" value="DUF1899"/>
</dbReference>
<dbReference type="PROSITE" id="PS50082">
    <property type="entry name" value="WD_REPEATS_2"/>
    <property type="match status" value="3"/>
</dbReference>
<dbReference type="STRING" id="400682.A0A1X7VTU8"/>
<evidence type="ECO:0000256" key="1">
    <source>
        <dbReference type="ARBA" id="ARBA00009482"/>
    </source>
</evidence>
<dbReference type="PANTHER" id="PTHR10856">
    <property type="entry name" value="CORONIN"/>
    <property type="match status" value="1"/>
</dbReference>
<feature type="compositionally biased region" description="Low complexity" evidence="8">
    <location>
        <begin position="407"/>
        <end position="425"/>
    </location>
</feature>
<dbReference type="InterPro" id="IPR015943">
    <property type="entry name" value="WD40/YVTN_repeat-like_dom_sf"/>
</dbReference>
<comment type="similarity">
    <text evidence="1 7">Belongs to the WD repeat coronin family.</text>
</comment>
<dbReference type="InterPro" id="IPR015505">
    <property type="entry name" value="Coronin"/>
</dbReference>
<feature type="repeat" description="WD" evidence="6">
    <location>
        <begin position="126"/>
        <end position="168"/>
    </location>
</feature>
<protein>
    <recommendedName>
        <fullName evidence="7">Coronin</fullName>
    </recommendedName>
</protein>
<evidence type="ECO:0000259" key="9">
    <source>
        <dbReference type="SMART" id="SM01166"/>
    </source>
</evidence>
<keyword evidence="2 6" id="KW-0853">WD repeat</keyword>
<dbReference type="OrthoDB" id="1850764at2759"/>
<evidence type="ECO:0000256" key="7">
    <source>
        <dbReference type="RuleBase" id="RU280818"/>
    </source>
</evidence>
<keyword evidence="11" id="KW-1185">Reference proteome</keyword>
<keyword evidence="4" id="KW-0175">Coiled coil</keyword>
<reference evidence="11" key="1">
    <citation type="journal article" date="2010" name="Nature">
        <title>The Amphimedon queenslandica genome and the evolution of animal complexity.</title>
        <authorList>
            <person name="Srivastava M."/>
            <person name="Simakov O."/>
            <person name="Chapman J."/>
            <person name="Fahey B."/>
            <person name="Gauthier M.E."/>
            <person name="Mitros T."/>
            <person name="Richards G.S."/>
            <person name="Conaco C."/>
            <person name="Dacre M."/>
            <person name="Hellsten U."/>
            <person name="Larroux C."/>
            <person name="Putnam N.H."/>
            <person name="Stanke M."/>
            <person name="Adamska M."/>
            <person name="Darling A."/>
            <person name="Degnan S.M."/>
            <person name="Oakley T.H."/>
            <person name="Plachetzki D.C."/>
            <person name="Zhai Y."/>
            <person name="Adamski M."/>
            <person name="Calcino A."/>
            <person name="Cummins S.F."/>
            <person name="Goodstein D.M."/>
            <person name="Harris C."/>
            <person name="Jackson D.J."/>
            <person name="Leys S.P."/>
            <person name="Shu S."/>
            <person name="Woodcroft B.J."/>
            <person name="Vervoort M."/>
            <person name="Kosik K.S."/>
            <person name="Manning G."/>
            <person name="Degnan B.M."/>
            <person name="Rokhsar D.S."/>
        </authorList>
    </citation>
    <scope>NUCLEOTIDE SEQUENCE [LARGE SCALE GENOMIC DNA]</scope>
</reference>
<dbReference type="EnsemblMetazoa" id="XM_003382876.3">
    <property type="protein sequence ID" value="XP_003382924.1"/>
    <property type="gene ID" value="LOC100632269"/>
</dbReference>
<dbReference type="SMR" id="A0A1X7VTU8"/>
<dbReference type="Pfam" id="PF08953">
    <property type="entry name" value="DUF1899"/>
    <property type="match status" value="1"/>
</dbReference>
<feature type="repeat" description="WD" evidence="6">
    <location>
        <begin position="76"/>
        <end position="118"/>
    </location>
</feature>
<evidence type="ECO:0000256" key="5">
    <source>
        <dbReference type="ARBA" id="ARBA00023203"/>
    </source>
</evidence>
<evidence type="ECO:0000313" key="10">
    <source>
        <dbReference type="EnsemblMetazoa" id="Aqu2.1.43522_001"/>
    </source>
</evidence>
<dbReference type="KEGG" id="aqu:100632269"/>
<proteinExistence type="inferred from homology"/>
<sequence length="488" mass="53973">MAFKQRHSKFKHVKGEPFKKDNCYDNVKISKSPWDSNKSDVNGKFLAVVLESQGGGAFTVLPLSQTGRVDINHPKISGHKSPILDLAFNPFNENEIASASEDCTVKIWEIPDGGLTSSINECKKDLEGHQRKVGALAWHPTAENVLASGGADGVIFIWNTETGEPMFVLDDMHPDLIYCIAWNYNGSLLASSCKDKNVRVIDPRKGTVISEGQCHAGAKPTRVTFCGTYNFVATCGFSRSNERQFGIYRQENLSSSLATETLDNGSGTIFSFFDEDTKMVYFIGKGDGQMRYYEILDESPYVQQLSMYQHSLPQIGVCSMPKRFLDHKACEVMRFFKLHNKGMVEPIQMIVPRKSGMFQEDIFPPCYAGSPAMSADEWQSGTNKPPVLVTITKDGLGGETSGKKIASVSASGKLSKQSSHSSTSSGRGRTPERESSPSPAVITGTAEADEENRRLRSKVHDLESENKELRAKLREKEESLSQIKKILQ</sequence>
<dbReference type="GO" id="GO:0051015">
    <property type="term" value="F:actin filament binding"/>
    <property type="evidence" value="ECO:0007669"/>
    <property type="project" value="TreeGrafter"/>
</dbReference>
<dbReference type="AlphaFoldDB" id="A0A1X7VTU8"/>
<dbReference type="PROSITE" id="PS00678">
    <property type="entry name" value="WD_REPEATS_1"/>
    <property type="match status" value="2"/>
</dbReference>
<feature type="repeat" description="WD" evidence="6">
    <location>
        <begin position="170"/>
        <end position="211"/>
    </location>
</feature>
<evidence type="ECO:0000256" key="3">
    <source>
        <dbReference type="ARBA" id="ARBA00022737"/>
    </source>
</evidence>
<dbReference type="OMA" id="EREMAIW"/>
<dbReference type="SUPFAM" id="SSF50978">
    <property type="entry name" value="WD40 repeat-like"/>
    <property type="match status" value="1"/>
</dbReference>
<dbReference type="InterPro" id="IPR036322">
    <property type="entry name" value="WD40_repeat_dom_sf"/>
</dbReference>
<feature type="domain" description="DUF1899" evidence="9">
    <location>
        <begin position="4"/>
        <end position="67"/>
    </location>
</feature>
<evidence type="ECO:0000256" key="8">
    <source>
        <dbReference type="SAM" id="MobiDB-lite"/>
    </source>
</evidence>
<dbReference type="Gene3D" id="2.130.10.10">
    <property type="entry name" value="YVTN repeat-like/Quinoprotein amine dehydrogenase"/>
    <property type="match status" value="1"/>
</dbReference>
<feature type="region of interest" description="Disordered" evidence="8">
    <location>
        <begin position="392"/>
        <end position="465"/>
    </location>
</feature>
<evidence type="ECO:0000313" key="11">
    <source>
        <dbReference type="Proteomes" id="UP000007879"/>
    </source>
</evidence>
<dbReference type="SMART" id="SM00320">
    <property type="entry name" value="WD40"/>
    <property type="match status" value="3"/>
</dbReference>
<evidence type="ECO:0000256" key="2">
    <source>
        <dbReference type="ARBA" id="ARBA00022574"/>
    </source>
</evidence>